<dbReference type="RefSeq" id="WP_012270830.1">
    <property type="nucleotide sequence ID" value="NC_010322.1"/>
</dbReference>
<dbReference type="AlphaFoldDB" id="B0KS95"/>
<proteinExistence type="predicted"/>
<evidence type="ECO:0000313" key="3">
    <source>
        <dbReference type="Proteomes" id="UP000002157"/>
    </source>
</evidence>
<dbReference type="PROSITE" id="PS00018">
    <property type="entry name" value="EF_HAND_1"/>
    <property type="match status" value="1"/>
</dbReference>
<accession>B0KS95</accession>
<protein>
    <submittedName>
        <fullName evidence="2">Calcium-binding EF-hand-containing protein</fullName>
    </submittedName>
</protein>
<dbReference type="Pfam" id="PF13202">
    <property type="entry name" value="EF-hand_5"/>
    <property type="match status" value="2"/>
</dbReference>
<dbReference type="Proteomes" id="UP000002157">
    <property type="component" value="Chromosome"/>
</dbReference>
<organism evidence="2 3">
    <name type="scientific">Pseudomonas putida (strain GB-1)</name>
    <dbReference type="NCBI Taxonomy" id="76869"/>
    <lineage>
        <taxon>Bacteria</taxon>
        <taxon>Pseudomonadati</taxon>
        <taxon>Pseudomonadota</taxon>
        <taxon>Gammaproteobacteria</taxon>
        <taxon>Pseudomonadales</taxon>
        <taxon>Pseudomonadaceae</taxon>
        <taxon>Pseudomonas</taxon>
    </lineage>
</organism>
<dbReference type="InterPro" id="IPR018247">
    <property type="entry name" value="EF_Hand_1_Ca_BS"/>
</dbReference>
<evidence type="ECO:0000313" key="2">
    <source>
        <dbReference type="EMBL" id="ABY97050.1"/>
    </source>
</evidence>
<dbReference type="HOGENOM" id="CLU_2651723_0_0_6"/>
<dbReference type="Gene3D" id="1.10.238.10">
    <property type="entry name" value="EF-hand"/>
    <property type="match status" value="1"/>
</dbReference>
<name>B0KS95_PSEPG</name>
<dbReference type="EMBL" id="CP000926">
    <property type="protein sequence ID" value="ABY97050.1"/>
    <property type="molecule type" value="Genomic_DNA"/>
</dbReference>
<reference evidence="2 3" key="1">
    <citation type="submission" date="2008-01" db="EMBL/GenBank/DDBJ databases">
        <title>Complete sequence of Pseudomonas putida GB-1.</title>
        <authorList>
            <consortium name="US DOE Joint Genome Institute"/>
            <person name="Copeland A."/>
            <person name="Lucas S."/>
            <person name="Lapidus A."/>
            <person name="Barry K."/>
            <person name="Glavina del Rio T."/>
            <person name="Dalin E."/>
            <person name="Tice H."/>
            <person name="Pitluck S."/>
            <person name="Bruce D."/>
            <person name="Goodwin L."/>
            <person name="Chertkov O."/>
            <person name="Brettin T."/>
            <person name="Detter J.C."/>
            <person name="Han C."/>
            <person name="Kuske C.R."/>
            <person name="Schmutz J."/>
            <person name="Larimer F."/>
            <person name="Land M."/>
            <person name="Hauser L."/>
            <person name="Kyrpides N."/>
            <person name="Kim E."/>
            <person name="McCarthy J.K."/>
            <person name="Richardson P."/>
        </authorList>
    </citation>
    <scope>NUCLEOTIDE SEQUENCE [LARGE SCALE GENOMIC DNA]</scope>
    <source>
        <strain evidence="2 3">GB-1</strain>
    </source>
</reference>
<dbReference type="InterPro" id="IPR002048">
    <property type="entry name" value="EF_hand_dom"/>
</dbReference>
<dbReference type="InterPro" id="IPR011992">
    <property type="entry name" value="EF-hand-dom_pair"/>
</dbReference>
<evidence type="ECO:0000259" key="1">
    <source>
        <dbReference type="PROSITE" id="PS50222"/>
    </source>
</evidence>
<dbReference type="SMART" id="SM00054">
    <property type="entry name" value="EFh"/>
    <property type="match status" value="2"/>
</dbReference>
<dbReference type="PROSITE" id="PS50222">
    <property type="entry name" value="EF_HAND_2"/>
    <property type="match status" value="1"/>
</dbReference>
<gene>
    <name evidence="2" type="ordered locus">PputGB1_1142</name>
</gene>
<sequence>MTRISSDICQDAKSWLLEMDDNGDGKVSLEEFKKRFDNLHSSDERDAILALMDVNGDGFIEVGETLLRLDGSPACK</sequence>
<feature type="domain" description="EF-hand" evidence="1">
    <location>
        <begin position="7"/>
        <end position="42"/>
    </location>
</feature>
<dbReference type="SUPFAM" id="SSF47473">
    <property type="entry name" value="EF-hand"/>
    <property type="match status" value="1"/>
</dbReference>
<dbReference type="GO" id="GO:0005509">
    <property type="term" value="F:calcium ion binding"/>
    <property type="evidence" value="ECO:0007669"/>
    <property type="project" value="InterPro"/>
</dbReference>
<dbReference type="KEGG" id="ppg:PputGB1_1142"/>